<reference evidence="5" key="1">
    <citation type="submission" date="2022-11" db="UniProtKB">
        <authorList>
            <consortium name="WormBaseParasite"/>
        </authorList>
    </citation>
    <scope>IDENTIFICATION</scope>
</reference>
<dbReference type="CDD" id="cd10454">
    <property type="entry name" value="GIY-YIG_COG3680_Meta"/>
    <property type="match status" value="1"/>
</dbReference>
<sequence>MSLISCRHHDALFVLNVLRVEKLKVIAMPHDGQNIYLLHSLASSDSITALNAVQSLLQSGKVRINERERGGLTALHVAAAWDHLAMCQLLLYYGADPFQTDNHGRTAYDVAVGETKCFFARAFQGVDMNSTNRIPRIGFLRALTELFACASASTENNPDSKRIRHSWSCLHSHDLDSEIARAKLISGSIDKEESLENHNDQTERNKRTSGASDELKSEHGNTSDDTFLTARTGSGDEQKDKCVARVSTSRYRPHLTSVWLSNDSSADELSEDEPVPDEVLEAVRNLPDPALRREFESRGVVIGPLTPSTRCVYEMKLARVLAHLTTMHSTAEKKFSPMLERVIAGMSCEGGKKMDAFVVNDFFCSQGWRQGVKATSFCYILIDPSLIVHHSSCTFVQFLKAIFYVGKGVRSRPLQHLVDAVKAKKCDGCASPVQVTDKLRRIWDVWAKGYGVVSLHVFQNLIPVEAFTREAAMIDALGLENLTNAKRGDYYGVCKGWSFKERTIYGSYLLLKALDVFRVEGCRQLFENDVHEG</sequence>
<accession>A0A915BRH2</accession>
<dbReference type="PROSITE" id="PS50297">
    <property type="entry name" value="ANK_REP_REGION"/>
    <property type="match status" value="1"/>
</dbReference>
<name>A0A915BRH2_PARUN</name>
<dbReference type="GO" id="GO:0000712">
    <property type="term" value="P:resolution of meiotic recombination intermediates"/>
    <property type="evidence" value="ECO:0007669"/>
    <property type="project" value="TreeGrafter"/>
</dbReference>
<evidence type="ECO:0000256" key="2">
    <source>
        <dbReference type="SAM" id="MobiDB-lite"/>
    </source>
</evidence>
<feature type="compositionally biased region" description="Basic and acidic residues" evidence="2">
    <location>
        <begin position="190"/>
        <end position="206"/>
    </location>
</feature>
<dbReference type="Pfam" id="PF22945">
    <property type="entry name" value="LEM-3_GIY-YIG"/>
    <property type="match status" value="1"/>
</dbReference>
<dbReference type="AlphaFoldDB" id="A0A915BRH2"/>
<dbReference type="SUPFAM" id="SSF63451">
    <property type="entry name" value="LEM domain"/>
    <property type="match status" value="1"/>
</dbReference>
<feature type="region of interest" description="Disordered" evidence="2">
    <location>
        <begin position="190"/>
        <end position="241"/>
    </location>
</feature>
<dbReference type="InterPro" id="IPR034998">
    <property type="entry name" value="ANKLE1"/>
</dbReference>
<dbReference type="GO" id="GO:0005737">
    <property type="term" value="C:cytoplasm"/>
    <property type="evidence" value="ECO:0007669"/>
    <property type="project" value="TreeGrafter"/>
</dbReference>
<evidence type="ECO:0000313" key="5">
    <source>
        <dbReference type="WBParaSite" id="PgR051X_g034_t01"/>
    </source>
</evidence>
<evidence type="ECO:0000313" key="4">
    <source>
        <dbReference type="Proteomes" id="UP000887569"/>
    </source>
</evidence>
<dbReference type="SUPFAM" id="SSF48403">
    <property type="entry name" value="Ankyrin repeat"/>
    <property type="match status" value="1"/>
</dbReference>
<keyword evidence="1" id="KW-0040">ANK repeat</keyword>
<dbReference type="InterPro" id="IPR003887">
    <property type="entry name" value="LEM_dom"/>
</dbReference>
<feature type="domain" description="LEM" evidence="3">
    <location>
        <begin position="280"/>
        <end position="324"/>
    </location>
</feature>
<dbReference type="WBParaSite" id="PgR051X_g034_t01">
    <property type="protein sequence ID" value="PgR051X_g034_t01"/>
    <property type="gene ID" value="PgR051X_g034"/>
</dbReference>
<dbReference type="Proteomes" id="UP000887569">
    <property type="component" value="Unplaced"/>
</dbReference>
<dbReference type="PROSITE" id="PS50954">
    <property type="entry name" value="LEM"/>
    <property type="match status" value="1"/>
</dbReference>
<evidence type="ECO:0000256" key="1">
    <source>
        <dbReference type="PROSITE-ProRule" id="PRU00023"/>
    </source>
</evidence>
<dbReference type="SMART" id="SM00248">
    <property type="entry name" value="ANK"/>
    <property type="match status" value="1"/>
</dbReference>
<dbReference type="PANTHER" id="PTHR46427:SF1">
    <property type="entry name" value="ANKYRIN REPEAT AND LEM DOMAIN-CONTAINING PROTEIN 1"/>
    <property type="match status" value="1"/>
</dbReference>
<dbReference type="CDD" id="cd12934">
    <property type="entry name" value="LEM"/>
    <property type="match status" value="1"/>
</dbReference>
<evidence type="ECO:0000259" key="3">
    <source>
        <dbReference type="PROSITE" id="PS50954"/>
    </source>
</evidence>
<dbReference type="Gene3D" id="1.25.40.20">
    <property type="entry name" value="Ankyrin repeat-containing domain"/>
    <property type="match status" value="1"/>
</dbReference>
<proteinExistence type="predicted"/>
<dbReference type="Pfam" id="PF13857">
    <property type="entry name" value="Ank_5"/>
    <property type="match status" value="1"/>
</dbReference>
<dbReference type="GO" id="GO:0004520">
    <property type="term" value="F:DNA endonuclease activity"/>
    <property type="evidence" value="ECO:0007669"/>
    <property type="project" value="TreeGrafter"/>
</dbReference>
<dbReference type="Pfam" id="PF03020">
    <property type="entry name" value="LEM"/>
    <property type="match status" value="1"/>
</dbReference>
<dbReference type="InterPro" id="IPR011015">
    <property type="entry name" value="LEM/LEM-like_dom_sf"/>
</dbReference>
<dbReference type="InterPro" id="IPR002110">
    <property type="entry name" value="Ankyrin_rpt"/>
</dbReference>
<dbReference type="PANTHER" id="PTHR46427">
    <property type="entry name" value="ANKYRIN REPEAT AND LEM DOMAIN-CONTAINING PROTEIN 1"/>
    <property type="match status" value="1"/>
</dbReference>
<feature type="repeat" description="ANK" evidence="1">
    <location>
        <begin position="70"/>
        <end position="102"/>
    </location>
</feature>
<feature type="compositionally biased region" description="Basic and acidic residues" evidence="2">
    <location>
        <begin position="213"/>
        <end position="222"/>
    </location>
</feature>
<feature type="compositionally biased region" description="Polar residues" evidence="2">
    <location>
        <begin position="223"/>
        <end position="232"/>
    </location>
</feature>
<dbReference type="InterPro" id="IPR036770">
    <property type="entry name" value="Ankyrin_rpt-contain_sf"/>
</dbReference>
<dbReference type="Gene3D" id="1.10.720.40">
    <property type="match status" value="1"/>
</dbReference>
<keyword evidence="4" id="KW-1185">Reference proteome</keyword>
<dbReference type="PROSITE" id="PS50088">
    <property type="entry name" value="ANK_REPEAT"/>
    <property type="match status" value="1"/>
</dbReference>
<protein>
    <submittedName>
        <fullName evidence="5">LEM domain-containing protein</fullName>
    </submittedName>
</protein>
<organism evidence="4 5">
    <name type="scientific">Parascaris univalens</name>
    <name type="common">Nematode worm</name>
    <dbReference type="NCBI Taxonomy" id="6257"/>
    <lineage>
        <taxon>Eukaryota</taxon>
        <taxon>Metazoa</taxon>
        <taxon>Ecdysozoa</taxon>
        <taxon>Nematoda</taxon>
        <taxon>Chromadorea</taxon>
        <taxon>Rhabditida</taxon>
        <taxon>Spirurina</taxon>
        <taxon>Ascaridomorpha</taxon>
        <taxon>Ascaridoidea</taxon>
        <taxon>Ascarididae</taxon>
        <taxon>Parascaris</taxon>
    </lineage>
</organism>
<dbReference type="GO" id="GO:0005654">
    <property type="term" value="C:nucleoplasm"/>
    <property type="evidence" value="ECO:0007669"/>
    <property type="project" value="TreeGrafter"/>
</dbReference>
<dbReference type="GO" id="GO:0000724">
    <property type="term" value="P:double-strand break repair via homologous recombination"/>
    <property type="evidence" value="ECO:0007669"/>
    <property type="project" value="TreeGrafter"/>
</dbReference>